<dbReference type="SFLD" id="SFLDG01140">
    <property type="entry name" value="C2.B:_Phosphomannomutase_and_P"/>
    <property type="match status" value="1"/>
</dbReference>
<dbReference type="Proteomes" id="UP001597112">
    <property type="component" value="Unassembled WGS sequence"/>
</dbReference>
<proteinExistence type="predicted"/>
<dbReference type="RefSeq" id="WP_377574654.1">
    <property type="nucleotide sequence ID" value="NZ_JBHTKA010000001.1"/>
</dbReference>
<dbReference type="InterPro" id="IPR036412">
    <property type="entry name" value="HAD-like_sf"/>
</dbReference>
<dbReference type="EC" id="3.1.3.-" evidence="1"/>
<dbReference type="NCBIfam" id="TIGR01484">
    <property type="entry name" value="HAD-SF-IIB"/>
    <property type="match status" value="1"/>
</dbReference>
<gene>
    <name evidence="1" type="ORF">ACFQ21_03035</name>
</gene>
<reference evidence="2" key="1">
    <citation type="journal article" date="2019" name="Int. J. Syst. Evol. Microbiol.">
        <title>The Global Catalogue of Microorganisms (GCM) 10K type strain sequencing project: providing services to taxonomists for standard genome sequencing and annotation.</title>
        <authorList>
            <consortium name="The Broad Institute Genomics Platform"/>
            <consortium name="The Broad Institute Genome Sequencing Center for Infectious Disease"/>
            <person name="Wu L."/>
            <person name="Ma J."/>
        </authorList>
    </citation>
    <scope>NUCLEOTIDE SEQUENCE [LARGE SCALE GENOMIC DNA]</scope>
    <source>
        <strain evidence="2">CCUG 58938</strain>
    </source>
</reference>
<dbReference type="InterPro" id="IPR023214">
    <property type="entry name" value="HAD_sf"/>
</dbReference>
<evidence type="ECO:0000313" key="2">
    <source>
        <dbReference type="Proteomes" id="UP001597112"/>
    </source>
</evidence>
<dbReference type="GO" id="GO:0016787">
    <property type="term" value="F:hydrolase activity"/>
    <property type="evidence" value="ECO:0007669"/>
    <property type="project" value="UniProtKB-KW"/>
</dbReference>
<comment type="caution">
    <text evidence="1">The sequence shown here is derived from an EMBL/GenBank/DDBJ whole genome shotgun (WGS) entry which is preliminary data.</text>
</comment>
<accession>A0ABW3JXI0</accession>
<protein>
    <submittedName>
        <fullName evidence="1">Cof-type HAD-IIB family hydrolase</fullName>
        <ecNumber evidence="1">3.1.3.-</ecNumber>
    </submittedName>
</protein>
<name>A0ABW3JXI0_9BACT</name>
<dbReference type="SFLD" id="SFLDS00003">
    <property type="entry name" value="Haloacid_Dehalogenase"/>
    <property type="match status" value="1"/>
</dbReference>
<dbReference type="NCBIfam" id="TIGR00099">
    <property type="entry name" value="Cof-subfamily"/>
    <property type="match status" value="1"/>
</dbReference>
<dbReference type="CDD" id="cd07516">
    <property type="entry name" value="HAD_Pase"/>
    <property type="match status" value="1"/>
</dbReference>
<dbReference type="PANTHER" id="PTHR10000">
    <property type="entry name" value="PHOSPHOSERINE PHOSPHATASE"/>
    <property type="match status" value="1"/>
</dbReference>
<evidence type="ECO:0000313" key="1">
    <source>
        <dbReference type="EMBL" id="MFD0998259.1"/>
    </source>
</evidence>
<dbReference type="InterPro" id="IPR000150">
    <property type="entry name" value="Cof"/>
</dbReference>
<dbReference type="Gene3D" id="3.30.1240.10">
    <property type="match status" value="1"/>
</dbReference>
<dbReference type="EMBL" id="JBHTKA010000001">
    <property type="protein sequence ID" value="MFD0998259.1"/>
    <property type="molecule type" value="Genomic_DNA"/>
</dbReference>
<keyword evidence="2" id="KW-1185">Reference proteome</keyword>
<dbReference type="Gene3D" id="3.40.50.1000">
    <property type="entry name" value="HAD superfamily/HAD-like"/>
    <property type="match status" value="1"/>
</dbReference>
<dbReference type="SUPFAM" id="SSF56784">
    <property type="entry name" value="HAD-like"/>
    <property type="match status" value="1"/>
</dbReference>
<sequence>MMMDIRAICTDIDGTLLDSRRELSPRTIQVIKSIKNEVPVILASSRMPSAMRHLQHELDILDHPLICYNGGYVIRYTTGSNKPEVLDTVTIPVQVCETILGYTAGRTIHLSLYTEDNWYAPQDDYWTEREARVTKVTPVITALPEVLQRWQVSGIGAHKVMCMGPEEEMNVLEATLNASLSQAIHVYRSKSTYIEIAPRAISKASALKLTLQHYYNLDIAQAMAFGDNYNDIEMLQSAGHGVAVANAREEVKAVVRYTTASNINDGVAAMLEKYFTSASRNNG</sequence>
<dbReference type="Pfam" id="PF08282">
    <property type="entry name" value="Hydrolase_3"/>
    <property type="match status" value="1"/>
</dbReference>
<dbReference type="PANTHER" id="PTHR10000:SF8">
    <property type="entry name" value="HAD SUPERFAMILY HYDROLASE-LIKE, TYPE 3"/>
    <property type="match status" value="1"/>
</dbReference>
<organism evidence="1 2">
    <name type="scientific">Ohtaekwangia kribbensis</name>
    <dbReference type="NCBI Taxonomy" id="688913"/>
    <lineage>
        <taxon>Bacteria</taxon>
        <taxon>Pseudomonadati</taxon>
        <taxon>Bacteroidota</taxon>
        <taxon>Cytophagia</taxon>
        <taxon>Cytophagales</taxon>
        <taxon>Fulvivirgaceae</taxon>
        <taxon>Ohtaekwangia</taxon>
    </lineage>
</organism>
<keyword evidence="1" id="KW-0378">Hydrolase</keyword>
<dbReference type="InterPro" id="IPR006379">
    <property type="entry name" value="HAD-SF_hydro_IIB"/>
</dbReference>